<protein>
    <submittedName>
        <fullName evidence="2">Uncharacterized protein</fullName>
    </submittedName>
</protein>
<reference evidence="2 3" key="1">
    <citation type="journal article" date="2024" name="G3 (Bethesda)">
        <title>Genome assembly of Hibiscus sabdariffa L. provides insights into metabolisms of medicinal natural products.</title>
        <authorList>
            <person name="Kim T."/>
        </authorList>
    </citation>
    <scope>NUCLEOTIDE SEQUENCE [LARGE SCALE GENOMIC DNA]</scope>
    <source>
        <strain evidence="2">TK-2024</strain>
        <tissue evidence="2">Old leaves</tissue>
    </source>
</reference>
<dbReference type="Proteomes" id="UP001472677">
    <property type="component" value="Unassembled WGS sequence"/>
</dbReference>
<comment type="caution">
    <text evidence="2">The sequence shown here is derived from an EMBL/GenBank/DDBJ whole genome shotgun (WGS) entry which is preliminary data.</text>
</comment>
<keyword evidence="3" id="KW-1185">Reference proteome</keyword>
<evidence type="ECO:0000313" key="2">
    <source>
        <dbReference type="EMBL" id="KAK8533778.1"/>
    </source>
</evidence>
<proteinExistence type="predicted"/>
<accession>A0ABR2DB20</accession>
<keyword evidence="1" id="KW-0472">Membrane</keyword>
<gene>
    <name evidence="2" type="ORF">V6N12_047182</name>
</gene>
<name>A0ABR2DB20_9ROSI</name>
<organism evidence="2 3">
    <name type="scientific">Hibiscus sabdariffa</name>
    <name type="common">roselle</name>
    <dbReference type="NCBI Taxonomy" id="183260"/>
    <lineage>
        <taxon>Eukaryota</taxon>
        <taxon>Viridiplantae</taxon>
        <taxon>Streptophyta</taxon>
        <taxon>Embryophyta</taxon>
        <taxon>Tracheophyta</taxon>
        <taxon>Spermatophyta</taxon>
        <taxon>Magnoliopsida</taxon>
        <taxon>eudicotyledons</taxon>
        <taxon>Gunneridae</taxon>
        <taxon>Pentapetalae</taxon>
        <taxon>rosids</taxon>
        <taxon>malvids</taxon>
        <taxon>Malvales</taxon>
        <taxon>Malvaceae</taxon>
        <taxon>Malvoideae</taxon>
        <taxon>Hibiscus</taxon>
    </lineage>
</organism>
<keyword evidence="1" id="KW-0812">Transmembrane</keyword>
<sequence>MEKERARIWVSYTCIFMAVAESKVEQEDKAPKRDDNRQGEFVDTLGINEAAAVVVLVCFGCLVPAIVAVVSTCHVHNGMPISWLLHVSFVRGNWTMGGENKMGTTVGFGFLWREQEKWEIGDFEGMGWEPFILV</sequence>
<dbReference type="EMBL" id="JBBPBM010000032">
    <property type="protein sequence ID" value="KAK8533778.1"/>
    <property type="molecule type" value="Genomic_DNA"/>
</dbReference>
<feature type="transmembrane region" description="Helical" evidence="1">
    <location>
        <begin position="50"/>
        <end position="70"/>
    </location>
</feature>
<evidence type="ECO:0000313" key="3">
    <source>
        <dbReference type="Proteomes" id="UP001472677"/>
    </source>
</evidence>
<evidence type="ECO:0000256" key="1">
    <source>
        <dbReference type="SAM" id="Phobius"/>
    </source>
</evidence>
<keyword evidence="1" id="KW-1133">Transmembrane helix</keyword>